<reference evidence="2" key="2">
    <citation type="submission" date="2023-02" db="EMBL/GenBank/DDBJ databases">
        <authorList>
            <person name="Swenson N.G."/>
            <person name="Wegrzyn J.L."/>
            <person name="Mcevoy S.L."/>
        </authorList>
    </citation>
    <scope>NUCLEOTIDE SEQUENCE</scope>
    <source>
        <strain evidence="2">91603</strain>
        <tissue evidence="2">Leaf</tissue>
    </source>
</reference>
<keyword evidence="3" id="KW-1185">Reference proteome</keyword>
<dbReference type="Proteomes" id="UP001064489">
    <property type="component" value="Chromosome 9"/>
</dbReference>
<comment type="caution">
    <text evidence="2">The sequence shown here is derived from an EMBL/GenBank/DDBJ whole genome shotgun (WGS) entry which is preliminary data.</text>
</comment>
<dbReference type="PROSITE" id="PS50013">
    <property type="entry name" value="CHROMO_2"/>
    <property type="match status" value="1"/>
</dbReference>
<reference evidence="2" key="1">
    <citation type="journal article" date="2022" name="Plant J.">
        <title>Strategies of tolerance reflected in two North American maple genomes.</title>
        <authorList>
            <person name="McEvoy S.L."/>
            <person name="Sezen U.U."/>
            <person name="Trouern-Trend A."/>
            <person name="McMahon S.M."/>
            <person name="Schaberg P.G."/>
            <person name="Yang J."/>
            <person name="Wegrzyn J.L."/>
            <person name="Swenson N.G."/>
        </authorList>
    </citation>
    <scope>NUCLEOTIDE SEQUENCE</scope>
    <source>
        <strain evidence="2">91603</strain>
    </source>
</reference>
<evidence type="ECO:0000259" key="1">
    <source>
        <dbReference type="PROSITE" id="PS50013"/>
    </source>
</evidence>
<dbReference type="Pfam" id="PF24626">
    <property type="entry name" value="SH3_Tf2-1"/>
    <property type="match status" value="1"/>
</dbReference>
<evidence type="ECO:0000313" key="2">
    <source>
        <dbReference type="EMBL" id="KAI9200022.1"/>
    </source>
</evidence>
<dbReference type="SUPFAM" id="SSF54160">
    <property type="entry name" value="Chromo domain-like"/>
    <property type="match status" value="1"/>
</dbReference>
<protein>
    <recommendedName>
        <fullName evidence="1">Chromo domain-containing protein</fullName>
    </recommendedName>
</protein>
<dbReference type="AlphaFoldDB" id="A0AAD5P5A1"/>
<dbReference type="InterPro" id="IPR000953">
    <property type="entry name" value="Chromo/chromo_shadow_dom"/>
</dbReference>
<dbReference type="EMBL" id="JAJSOW010000001">
    <property type="protein sequence ID" value="KAI9200022.1"/>
    <property type="molecule type" value="Genomic_DNA"/>
</dbReference>
<dbReference type="Pfam" id="PF00385">
    <property type="entry name" value="Chromo"/>
    <property type="match status" value="1"/>
</dbReference>
<proteinExistence type="predicted"/>
<dbReference type="InterPro" id="IPR023780">
    <property type="entry name" value="Chromo_domain"/>
</dbReference>
<evidence type="ECO:0000313" key="3">
    <source>
        <dbReference type="Proteomes" id="UP001064489"/>
    </source>
</evidence>
<dbReference type="InterPro" id="IPR016197">
    <property type="entry name" value="Chromo-like_dom_sf"/>
</dbReference>
<organism evidence="2 3">
    <name type="scientific">Acer negundo</name>
    <name type="common">Box elder</name>
    <dbReference type="NCBI Taxonomy" id="4023"/>
    <lineage>
        <taxon>Eukaryota</taxon>
        <taxon>Viridiplantae</taxon>
        <taxon>Streptophyta</taxon>
        <taxon>Embryophyta</taxon>
        <taxon>Tracheophyta</taxon>
        <taxon>Spermatophyta</taxon>
        <taxon>Magnoliopsida</taxon>
        <taxon>eudicotyledons</taxon>
        <taxon>Gunneridae</taxon>
        <taxon>Pentapetalae</taxon>
        <taxon>rosids</taxon>
        <taxon>malvids</taxon>
        <taxon>Sapindales</taxon>
        <taxon>Sapindaceae</taxon>
        <taxon>Hippocastanoideae</taxon>
        <taxon>Acereae</taxon>
        <taxon>Acer</taxon>
    </lineage>
</organism>
<accession>A0AAD5P5A1</accession>
<dbReference type="InterPro" id="IPR056924">
    <property type="entry name" value="SH3_Tf2-1"/>
</dbReference>
<dbReference type="Gene3D" id="2.40.50.40">
    <property type="match status" value="1"/>
</dbReference>
<feature type="domain" description="Chromo" evidence="1">
    <location>
        <begin position="111"/>
        <end position="164"/>
    </location>
</feature>
<gene>
    <name evidence="2" type="ORF">LWI28_001578</name>
</gene>
<dbReference type="CDD" id="cd00024">
    <property type="entry name" value="CD_CSD"/>
    <property type="match status" value="1"/>
</dbReference>
<name>A0AAD5P5A1_ACENE</name>
<sequence length="164" mass="18114">MFTFVIRHRPGVDNKVTDALSRVLTEILDGHRRDHADFVIIGPFRVLKRLGSNAYLLDLPADLPISPVLNVSNLYPYRGTFEPPVLSSDVSAGPSNSSLPCIPPVAANHVDQVEQILDDSLVTSIQGGCRQFLVRWHGRSSAEDTWISEPKVRGLAPSLLEDYL</sequence>